<dbReference type="PANTHER" id="PTHR20854:SF4">
    <property type="entry name" value="INOSITOL-1-MONOPHOSPHATASE-RELATED"/>
    <property type="match status" value="1"/>
</dbReference>
<dbReference type="Proteomes" id="UP000524404">
    <property type="component" value="Unassembled WGS sequence"/>
</dbReference>
<name>A0A841EQ53_9BACT</name>
<protein>
    <submittedName>
        <fullName evidence="2">Myo-inositol-1(Or 4)-monophosphatase</fullName>
        <ecNumber evidence="2">3.1.3.25</ecNumber>
    </submittedName>
</protein>
<dbReference type="GO" id="GO:0008934">
    <property type="term" value="F:inositol monophosphate 1-phosphatase activity"/>
    <property type="evidence" value="ECO:0007669"/>
    <property type="project" value="TreeGrafter"/>
</dbReference>
<dbReference type="GO" id="GO:0046872">
    <property type="term" value="F:metal ion binding"/>
    <property type="evidence" value="ECO:0007669"/>
    <property type="project" value="UniProtKB-KW"/>
</dbReference>
<feature type="binding site" evidence="1">
    <location>
        <position position="83"/>
    </location>
    <ligand>
        <name>Mg(2+)</name>
        <dbReference type="ChEBI" id="CHEBI:18420"/>
        <label>1</label>
        <note>catalytic</note>
    </ligand>
</feature>
<keyword evidence="3" id="KW-1185">Reference proteome</keyword>
<keyword evidence="1" id="KW-0479">Metal-binding</keyword>
<accession>A0A841EQ53</accession>
<dbReference type="GO" id="GO:0007165">
    <property type="term" value="P:signal transduction"/>
    <property type="evidence" value="ECO:0007669"/>
    <property type="project" value="TreeGrafter"/>
</dbReference>
<keyword evidence="1" id="KW-0460">Magnesium</keyword>
<feature type="binding site" evidence="1">
    <location>
        <position position="61"/>
    </location>
    <ligand>
        <name>Mg(2+)</name>
        <dbReference type="ChEBI" id="CHEBI:18420"/>
        <label>1</label>
        <note>catalytic</note>
    </ligand>
</feature>
<evidence type="ECO:0000256" key="1">
    <source>
        <dbReference type="PIRSR" id="PIRSR600760-2"/>
    </source>
</evidence>
<feature type="binding site" evidence="1">
    <location>
        <position position="186"/>
    </location>
    <ligand>
        <name>Mg(2+)</name>
        <dbReference type="ChEBI" id="CHEBI:18420"/>
        <label>1</label>
        <note>catalytic</note>
    </ligand>
</feature>
<comment type="caution">
    <text evidence="2">The sequence shown here is derived from an EMBL/GenBank/DDBJ whole genome shotgun (WGS) entry which is preliminary data.</text>
</comment>
<evidence type="ECO:0000313" key="2">
    <source>
        <dbReference type="EMBL" id="MBB6002410.1"/>
    </source>
</evidence>
<reference evidence="2 3" key="1">
    <citation type="submission" date="2020-08" db="EMBL/GenBank/DDBJ databases">
        <title>Functional genomics of gut bacteria from endangered species of beetles.</title>
        <authorList>
            <person name="Carlos-Shanley C."/>
        </authorList>
    </citation>
    <scope>NUCLEOTIDE SEQUENCE [LARGE SCALE GENOMIC DNA]</scope>
    <source>
        <strain evidence="2 3">S00070</strain>
    </source>
</reference>
<dbReference type="Pfam" id="PF00459">
    <property type="entry name" value="Inositol_P"/>
    <property type="match status" value="1"/>
</dbReference>
<keyword evidence="2" id="KW-0378">Hydrolase</keyword>
<comment type="cofactor">
    <cofactor evidence="1">
        <name>Mg(2+)</name>
        <dbReference type="ChEBI" id="CHEBI:18420"/>
    </cofactor>
</comment>
<dbReference type="EC" id="3.1.3.25" evidence="2"/>
<feature type="binding site" evidence="1">
    <location>
        <position position="80"/>
    </location>
    <ligand>
        <name>Mg(2+)</name>
        <dbReference type="ChEBI" id="CHEBI:18420"/>
        <label>1</label>
        <note>catalytic</note>
    </ligand>
</feature>
<dbReference type="EMBL" id="JACHKT010000005">
    <property type="protein sequence ID" value="MBB6002410.1"/>
    <property type="molecule type" value="Genomic_DNA"/>
</dbReference>
<gene>
    <name evidence="2" type="ORF">HNP25_001062</name>
</gene>
<evidence type="ECO:0000313" key="3">
    <source>
        <dbReference type="Proteomes" id="UP000524404"/>
    </source>
</evidence>
<sequence>MTICNQIKEIIINNLPEIISLRKEKMLKEDGSYVSKGDFLCEKLVKDFIASEMSDYFLVSEESPEINNANSKKDKVIILDPIDGTENFVSGLKEWGVAICIYENGVHKESMLALPELNCYLKTGDIFEKFESRICGISSSLTKEDILKLEPGFEYRIIGCAVYNMYNVVTGSFFSFENPKGAKVWDIIPGLNLALENGLSVTVNNTQYHGELLDPNQKYIFKVQNR</sequence>
<dbReference type="PANTHER" id="PTHR20854">
    <property type="entry name" value="INOSITOL MONOPHOSPHATASE"/>
    <property type="match status" value="1"/>
</dbReference>
<dbReference type="Gene3D" id="3.30.540.10">
    <property type="entry name" value="Fructose-1,6-Bisphosphatase, subunit A, domain 1"/>
    <property type="match status" value="1"/>
</dbReference>
<dbReference type="GO" id="GO:0006020">
    <property type="term" value="P:inositol metabolic process"/>
    <property type="evidence" value="ECO:0007669"/>
    <property type="project" value="TreeGrafter"/>
</dbReference>
<dbReference type="RefSeq" id="WP_184131344.1">
    <property type="nucleotide sequence ID" value="NZ_JACHKT010000005.1"/>
</dbReference>
<organism evidence="2 3">
    <name type="scientific">Arcicella rosea</name>
    <dbReference type="NCBI Taxonomy" id="502909"/>
    <lineage>
        <taxon>Bacteria</taxon>
        <taxon>Pseudomonadati</taxon>
        <taxon>Bacteroidota</taxon>
        <taxon>Cytophagia</taxon>
        <taxon>Cytophagales</taxon>
        <taxon>Flectobacillaceae</taxon>
        <taxon>Arcicella</taxon>
    </lineage>
</organism>
<dbReference type="SUPFAM" id="SSF56655">
    <property type="entry name" value="Carbohydrate phosphatase"/>
    <property type="match status" value="1"/>
</dbReference>
<proteinExistence type="predicted"/>
<dbReference type="PRINTS" id="PR00377">
    <property type="entry name" value="IMPHPHTASES"/>
</dbReference>
<feature type="binding site" evidence="1">
    <location>
        <position position="82"/>
    </location>
    <ligand>
        <name>Mg(2+)</name>
        <dbReference type="ChEBI" id="CHEBI:18420"/>
        <label>1</label>
        <note>catalytic</note>
    </ligand>
</feature>
<dbReference type="AlphaFoldDB" id="A0A841EQ53"/>
<dbReference type="InterPro" id="IPR000760">
    <property type="entry name" value="Inositol_monophosphatase-like"/>
</dbReference>